<keyword evidence="2" id="KW-1185">Reference proteome</keyword>
<dbReference type="STRING" id="699431.SY89_00173"/>
<comment type="caution">
    <text evidence="1">The sequence shown here is derived from an EMBL/GenBank/DDBJ whole genome shotgun (WGS) entry which is preliminary data.</text>
</comment>
<proteinExistence type="predicted"/>
<dbReference type="RefSeq" id="WP_054582749.1">
    <property type="nucleotide sequence ID" value="NZ_LGUC01000001.1"/>
</dbReference>
<gene>
    <name evidence="1" type="ORF">SY89_00173</name>
</gene>
<dbReference type="AlphaFoldDB" id="A0A0P7GLM6"/>
<sequence length="280" mass="29388">MRRPPRSATDSRRQFLKRAAATLGVAGLTSTAGCLGDVRDNVSPPATAIGGTSAIAETALSKDAFDAYATRQREQYGDHGIWGAADSEPEHDLEFVGAWTRTIGVTADGSPAPQPEGPGDLRAVADSVVAAYEIPDRSTEEKQHYQLWLWAAGRLPGEADDGPVAATPGLRRVEIGVELTGGDAEMGAYTPGSDHSRGPVTVGPASPDVDGLAASVPLETGQIRVVPDRTGFDKNAYAVAWTGDHDGQQAVAATCETAWDGDSAPQFELSVRLAADRRRL</sequence>
<evidence type="ECO:0000313" key="1">
    <source>
        <dbReference type="EMBL" id="KPN29460.1"/>
    </source>
</evidence>
<dbReference type="OrthoDB" id="346163at2157"/>
<reference evidence="2" key="1">
    <citation type="submission" date="2013-11" db="EMBL/GenBank/DDBJ databases">
        <authorList>
            <person name="Hoang H.T."/>
            <person name="Killian M.L."/>
            <person name="Madson D.M."/>
            <person name="Arruda P.H.E."/>
            <person name="Sun D."/>
            <person name="Schwartz K.J."/>
            <person name="Yoon K."/>
        </authorList>
    </citation>
    <scope>NUCLEOTIDE SEQUENCE [LARGE SCALE GENOMIC DNA]</scope>
    <source>
        <strain evidence="2">CDK2</strain>
    </source>
</reference>
<accession>A0A0P7GLM6</accession>
<evidence type="ECO:0008006" key="3">
    <source>
        <dbReference type="Google" id="ProtNLM"/>
    </source>
</evidence>
<dbReference type="EMBL" id="LGUC01000001">
    <property type="protein sequence ID" value="KPN29460.1"/>
    <property type="molecule type" value="Genomic_DNA"/>
</dbReference>
<protein>
    <recommendedName>
        <fullName evidence="3">Tat (Twin-arginine translocation) pathway signal sequence</fullName>
    </recommendedName>
</protein>
<dbReference type="PROSITE" id="PS51318">
    <property type="entry name" value="TAT"/>
    <property type="match status" value="1"/>
</dbReference>
<name>A0A0P7GLM6_9EURY</name>
<dbReference type="NCBIfam" id="TIGR01409">
    <property type="entry name" value="TAT_signal_seq"/>
    <property type="match status" value="1"/>
</dbReference>
<dbReference type="Proteomes" id="UP000050535">
    <property type="component" value="Unassembled WGS sequence"/>
</dbReference>
<dbReference type="PROSITE" id="PS51257">
    <property type="entry name" value="PROKAR_LIPOPROTEIN"/>
    <property type="match status" value="1"/>
</dbReference>
<evidence type="ECO:0000313" key="2">
    <source>
        <dbReference type="Proteomes" id="UP000050535"/>
    </source>
</evidence>
<dbReference type="InterPro" id="IPR006311">
    <property type="entry name" value="TAT_signal"/>
</dbReference>
<organism evidence="1 2">
    <name type="scientific">Halolamina pelagica</name>
    <dbReference type="NCBI Taxonomy" id="699431"/>
    <lineage>
        <taxon>Archaea</taxon>
        <taxon>Methanobacteriati</taxon>
        <taxon>Methanobacteriota</taxon>
        <taxon>Stenosarchaea group</taxon>
        <taxon>Halobacteria</taxon>
        <taxon>Halobacteriales</taxon>
        <taxon>Haloferacaceae</taxon>
    </lineage>
</organism>
<dbReference type="InterPro" id="IPR019546">
    <property type="entry name" value="TAT_signal_bac_arc"/>
</dbReference>